<comment type="caution">
    <text evidence="1">The sequence shown here is derived from an EMBL/GenBank/DDBJ whole genome shotgun (WGS) entry which is preliminary data.</text>
</comment>
<evidence type="ECO:0000313" key="1">
    <source>
        <dbReference type="EMBL" id="KAG2259364.1"/>
    </source>
</evidence>
<reference evidence="1 2" key="1">
    <citation type="submission" date="2020-02" db="EMBL/GenBank/DDBJ databases">
        <authorList>
            <person name="Ma Q."/>
            <person name="Huang Y."/>
            <person name="Song X."/>
            <person name="Pei D."/>
        </authorList>
    </citation>
    <scope>NUCLEOTIDE SEQUENCE [LARGE SCALE GENOMIC DNA]</scope>
    <source>
        <strain evidence="1">Sxm20200214</strain>
        <tissue evidence="1">Leaf</tissue>
    </source>
</reference>
<proteinExistence type="predicted"/>
<evidence type="ECO:0000313" key="2">
    <source>
        <dbReference type="Proteomes" id="UP000886595"/>
    </source>
</evidence>
<dbReference type="EMBL" id="JAAMPC010000015">
    <property type="protein sequence ID" value="KAG2259364.1"/>
    <property type="molecule type" value="Genomic_DNA"/>
</dbReference>
<gene>
    <name evidence="1" type="ORF">Bca52824_078658</name>
</gene>
<name>A0A8X7TZC9_BRACI</name>
<dbReference type="AlphaFoldDB" id="A0A8X7TZC9"/>
<sequence length="76" mass="8940">MADYHYVIPIPPDIAQQKKRKWMEVKSLAGMADYHYVIPIPPDIAQQKKRKWMEVKSLAVDIVQAKNYTNNFKSTY</sequence>
<protein>
    <submittedName>
        <fullName evidence="1">Uncharacterized protein</fullName>
    </submittedName>
</protein>
<organism evidence="1 2">
    <name type="scientific">Brassica carinata</name>
    <name type="common">Ethiopian mustard</name>
    <name type="synonym">Abyssinian cabbage</name>
    <dbReference type="NCBI Taxonomy" id="52824"/>
    <lineage>
        <taxon>Eukaryota</taxon>
        <taxon>Viridiplantae</taxon>
        <taxon>Streptophyta</taxon>
        <taxon>Embryophyta</taxon>
        <taxon>Tracheophyta</taxon>
        <taxon>Spermatophyta</taxon>
        <taxon>Magnoliopsida</taxon>
        <taxon>eudicotyledons</taxon>
        <taxon>Gunneridae</taxon>
        <taxon>Pentapetalae</taxon>
        <taxon>rosids</taxon>
        <taxon>malvids</taxon>
        <taxon>Brassicales</taxon>
        <taxon>Brassicaceae</taxon>
        <taxon>Brassiceae</taxon>
        <taxon>Brassica</taxon>
    </lineage>
</organism>
<dbReference type="OrthoDB" id="10291287at2759"/>
<keyword evidence="2" id="KW-1185">Reference proteome</keyword>
<accession>A0A8X7TZC9</accession>
<dbReference type="Proteomes" id="UP000886595">
    <property type="component" value="Unassembled WGS sequence"/>
</dbReference>